<evidence type="ECO:0000313" key="2">
    <source>
        <dbReference type="EMBL" id="JAD20509.1"/>
    </source>
</evidence>
<reference evidence="2" key="1">
    <citation type="submission" date="2014-09" db="EMBL/GenBank/DDBJ databases">
        <authorList>
            <person name="Magalhaes I.L.F."/>
            <person name="Oliveira U."/>
            <person name="Santos F.R."/>
            <person name="Vidigal T.H.D.A."/>
            <person name="Brescovit A.D."/>
            <person name="Santos A.J."/>
        </authorList>
    </citation>
    <scope>NUCLEOTIDE SEQUENCE</scope>
    <source>
        <tissue evidence="2">Shoot tissue taken approximately 20 cm above the soil surface</tissue>
    </source>
</reference>
<reference evidence="2" key="2">
    <citation type="journal article" date="2015" name="Data Brief">
        <title>Shoot transcriptome of the giant reed, Arundo donax.</title>
        <authorList>
            <person name="Barrero R.A."/>
            <person name="Guerrero F.D."/>
            <person name="Moolhuijzen P."/>
            <person name="Goolsby J.A."/>
            <person name="Tidwell J."/>
            <person name="Bellgard S.E."/>
            <person name="Bellgard M.I."/>
        </authorList>
    </citation>
    <scope>NUCLEOTIDE SEQUENCE</scope>
    <source>
        <tissue evidence="2">Shoot tissue taken approximately 20 cm above the soil surface</tissue>
    </source>
</reference>
<sequence length="58" mass="6270">MTSGGGVATQSAEVEGPGMDGGGGAISRFRRAIRFRLVFCFSWGSWLCRLRSIDMGRD</sequence>
<feature type="region of interest" description="Disordered" evidence="1">
    <location>
        <begin position="1"/>
        <end position="23"/>
    </location>
</feature>
<protein>
    <submittedName>
        <fullName evidence="2">Uncharacterized protein</fullName>
    </submittedName>
</protein>
<organism evidence="2">
    <name type="scientific">Arundo donax</name>
    <name type="common">Giant reed</name>
    <name type="synonym">Donax arundinaceus</name>
    <dbReference type="NCBI Taxonomy" id="35708"/>
    <lineage>
        <taxon>Eukaryota</taxon>
        <taxon>Viridiplantae</taxon>
        <taxon>Streptophyta</taxon>
        <taxon>Embryophyta</taxon>
        <taxon>Tracheophyta</taxon>
        <taxon>Spermatophyta</taxon>
        <taxon>Magnoliopsida</taxon>
        <taxon>Liliopsida</taxon>
        <taxon>Poales</taxon>
        <taxon>Poaceae</taxon>
        <taxon>PACMAD clade</taxon>
        <taxon>Arundinoideae</taxon>
        <taxon>Arundineae</taxon>
        <taxon>Arundo</taxon>
    </lineage>
</organism>
<name>A0A0A8Y3T3_ARUDO</name>
<evidence type="ECO:0000256" key="1">
    <source>
        <dbReference type="SAM" id="MobiDB-lite"/>
    </source>
</evidence>
<proteinExistence type="predicted"/>
<dbReference type="AlphaFoldDB" id="A0A0A8Y3T3"/>
<dbReference type="EMBL" id="GBRH01277386">
    <property type="protein sequence ID" value="JAD20509.1"/>
    <property type="molecule type" value="Transcribed_RNA"/>
</dbReference>
<accession>A0A0A8Y3T3</accession>